<feature type="region of interest" description="Disordered" evidence="10">
    <location>
        <begin position="444"/>
        <end position="466"/>
    </location>
</feature>
<feature type="domain" description="HPt" evidence="14">
    <location>
        <begin position="5"/>
        <end position="112"/>
    </location>
</feature>
<dbReference type="EMBL" id="JADEWZ010000010">
    <property type="protein sequence ID" value="MBE9116011.1"/>
    <property type="molecule type" value="Genomic_DNA"/>
</dbReference>
<dbReference type="SUPFAM" id="SSF52172">
    <property type="entry name" value="CheY-like"/>
    <property type="match status" value="1"/>
</dbReference>
<dbReference type="InterPro" id="IPR036097">
    <property type="entry name" value="HisK_dim/P_sf"/>
</dbReference>
<evidence type="ECO:0000256" key="6">
    <source>
        <dbReference type="ARBA" id="ARBA00023012"/>
    </source>
</evidence>
<dbReference type="InterPro" id="IPR004105">
    <property type="entry name" value="CheA-like_dim"/>
</dbReference>
<dbReference type="InterPro" id="IPR003594">
    <property type="entry name" value="HATPase_dom"/>
</dbReference>
<dbReference type="CDD" id="cd16916">
    <property type="entry name" value="HATPase_CheA-like"/>
    <property type="match status" value="1"/>
</dbReference>
<dbReference type="SUPFAM" id="SSF47384">
    <property type="entry name" value="Homodimeric domain of signal transducing histidine kinase"/>
    <property type="match status" value="1"/>
</dbReference>
<keyword evidence="5 15" id="KW-0418">Kinase</keyword>
<dbReference type="Gene3D" id="3.40.50.2300">
    <property type="match status" value="1"/>
</dbReference>
<dbReference type="GO" id="GO:0005737">
    <property type="term" value="C:cytoplasm"/>
    <property type="evidence" value="ECO:0007669"/>
    <property type="project" value="InterPro"/>
</dbReference>
<feature type="modified residue" description="4-aspartylphosphate" evidence="8">
    <location>
        <position position="941"/>
    </location>
</feature>
<dbReference type="SMART" id="SM00073">
    <property type="entry name" value="HPT"/>
    <property type="match status" value="1"/>
</dbReference>
<feature type="domain" description="Histidine kinase" evidence="11">
    <location>
        <begin position="480"/>
        <end position="718"/>
    </location>
</feature>
<dbReference type="InterPro" id="IPR005467">
    <property type="entry name" value="His_kinase_dom"/>
</dbReference>
<dbReference type="PROSITE" id="PS50894">
    <property type="entry name" value="HPT"/>
    <property type="match status" value="1"/>
</dbReference>
<feature type="coiled-coil region" evidence="9">
    <location>
        <begin position="406"/>
        <end position="433"/>
    </location>
</feature>
<gene>
    <name evidence="15" type="ORF">IQ249_08905</name>
</gene>
<evidence type="ECO:0000256" key="8">
    <source>
        <dbReference type="PROSITE-ProRule" id="PRU00169"/>
    </source>
</evidence>
<dbReference type="Pfam" id="PF01584">
    <property type="entry name" value="CheW"/>
    <property type="match status" value="1"/>
</dbReference>
<dbReference type="InterPro" id="IPR036061">
    <property type="entry name" value="CheW-like_dom_sf"/>
</dbReference>
<dbReference type="Gene3D" id="1.10.287.560">
    <property type="entry name" value="Histidine kinase CheA-like, homodimeric domain"/>
    <property type="match status" value="1"/>
</dbReference>
<feature type="region of interest" description="Disordered" evidence="10">
    <location>
        <begin position="348"/>
        <end position="376"/>
    </location>
</feature>
<dbReference type="InterPro" id="IPR002545">
    <property type="entry name" value="CheW-lke_dom"/>
</dbReference>
<keyword evidence="4" id="KW-0808">Transferase</keyword>
<dbReference type="FunFam" id="3.30.565.10:FF:000016">
    <property type="entry name" value="Chemotaxis protein CheA, putative"/>
    <property type="match status" value="1"/>
</dbReference>
<dbReference type="CDD" id="cd00088">
    <property type="entry name" value="HPT"/>
    <property type="match status" value="1"/>
</dbReference>
<evidence type="ECO:0000313" key="15">
    <source>
        <dbReference type="EMBL" id="MBE9116011.1"/>
    </source>
</evidence>
<sequence length="1011" mass="113295">MSTTTPSIRDQAYQFFQQEALELLQIIEEGLLKLRAEFSIPNVHSLMRAAHSIKGGAASVELSGIQKIAHYLEDVFRALYHREEPLDGDLEEALLQAYDCLRSPLVEQLQTGQYDEEAAWSKAEPIFSTLELVLGDSMGANIEMPTAAELGFDITQEIFSNDVERELTRLETVLANPEGQPIAGELRAATEVLTGIGELLELPGFVEISKSAIAALNFHPDRFLAIGQATIDNFRTAQASILTDNRQCSPSAELLALAEPDEFKSDAPIYDSHEVLEDLEIVTDPNEAEFLTLVEPDELEATPDSDYSELESVFGQTDLDFNPPLDFDSEPIEEEFFENGQEFLETESSNEFDLSSETATTGSETETLTELDKKESAQPYVSESVRVDLKRLERLNNRVGELVTQENSALLQAQNLQNRLDHLQQHFNQFERLSKILLTGMERTQNNRESDASSPKSPKKRPQPQFLKDLDPLQLDAYSDFYPLVQSALEEVAQMGETLRDMTLLNQQVQQTQHQKKQTLKQVRNDLRWARMMPLSDILQRFPRMVRDLATQHDKRIQLIQTGVTTLVDKVMLERLYDPLIHLVRNAFDHGTELPQERIDRGKSPEATIEIRAYHRGNQTTIEVRDDGRGIDLEGIRKKALERGLLSESEAEDASRDRLYSLLFEPSFSTKSTASELSGRGMGLSTVQEQVKQLKGNISIASQPEQGTTFTIRLPLTLAIAQLLVFKIDESLMAIPINALDSIVAAPHEKIETFQGQPVYRDGERSIPLYPVKAFARHYPLPQNLAESSTAIQMPQQERTTLLVVADKEGAIALPVEQILLEQELAIKPFSTVVKPPTYLYGCTILGDGSLVPVLDGTALIEHWRQISNQLEPQIELAAPQSAATDATRPTILVVDDSLTTRQNLSLTLDRAGYPVIQASDGREALEKLRTSPQIAAVFCDIEMPKMNGFEFLNLCRKDYSASELPAIMLTSRAGEKHRGIAKLLGANNYLTKPYLERDLLEILQTCLRRD</sequence>
<dbReference type="InterPro" id="IPR001789">
    <property type="entry name" value="Sig_transdc_resp-reg_receiver"/>
</dbReference>
<feature type="modified residue" description="Phosphohistidine" evidence="7">
    <location>
        <position position="51"/>
    </location>
</feature>
<evidence type="ECO:0000259" key="12">
    <source>
        <dbReference type="PROSITE" id="PS50110"/>
    </source>
</evidence>
<dbReference type="Pfam" id="PF00072">
    <property type="entry name" value="Response_reg"/>
    <property type="match status" value="1"/>
</dbReference>
<dbReference type="Gene3D" id="1.20.120.160">
    <property type="entry name" value="HPT domain"/>
    <property type="match status" value="1"/>
</dbReference>
<dbReference type="SMART" id="SM00448">
    <property type="entry name" value="REC"/>
    <property type="match status" value="1"/>
</dbReference>
<dbReference type="InterPro" id="IPR051315">
    <property type="entry name" value="Bact_Chemotaxis_CheA"/>
</dbReference>
<dbReference type="Gene3D" id="3.30.565.10">
    <property type="entry name" value="Histidine kinase-like ATPase, C-terminal domain"/>
    <property type="match status" value="1"/>
</dbReference>
<feature type="compositionally biased region" description="Low complexity" evidence="10">
    <location>
        <begin position="355"/>
        <end position="368"/>
    </location>
</feature>
<dbReference type="InterPro" id="IPR036890">
    <property type="entry name" value="HATPase_C_sf"/>
</dbReference>
<dbReference type="Pfam" id="PF01627">
    <property type="entry name" value="Hpt"/>
    <property type="match status" value="1"/>
</dbReference>
<accession>A0A8J7DVT3</accession>
<dbReference type="Proteomes" id="UP000654482">
    <property type="component" value="Unassembled WGS sequence"/>
</dbReference>
<dbReference type="InterPro" id="IPR036641">
    <property type="entry name" value="HPT_dom_sf"/>
</dbReference>
<dbReference type="Pfam" id="PF02518">
    <property type="entry name" value="HATPase_c"/>
    <property type="match status" value="1"/>
</dbReference>
<dbReference type="SMART" id="SM01231">
    <property type="entry name" value="H-kinase_dim"/>
    <property type="match status" value="1"/>
</dbReference>
<keyword evidence="6" id="KW-0902">Two-component regulatory system</keyword>
<dbReference type="InterPro" id="IPR011006">
    <property type="entry name" value="CheY-like_superfamily"/>
</dbReference>
<dbReference type="PROSITE" id="PS50110">
    <property type="entry name" value="RESPONSE_REGULATORY"/>
    <property type="match status" value="1"/>
</dbReference>
<dbReference type="RefSeq" id="WP_194029097.1">
    <property type="nucleotide sequence ID" value="NZ_JADEWZ010000010.1"/>
</dbReference>
<feature type="domain" description="CheW-like" evidence="13">
    <location>
        <begin position="720"/>
        <end position="866"/>
    </location>
</feature>
<keyword evidence="16" id="KW-1185">Reference proteome</keyword>
<dbReference type="SMART" id="SM00260">
    <property type="entry name" value="CheW"/>
    <property type="match status" value="1"/>
</dbReference>
<organism evidence="15 16">
    <name type="scientific">Lusitaniella coriacea LEGE 07157</name>
    <dbReference type="NCBI Taxonomy" id="945747"/>
    <lineage>
        <taxon>Bacteria</taxon>
        <taxon>Bacillati</taxon>
        <taxon>Cyanobacteriota</taxon>
        <taxon>Cyanophyceae</taxon>
        <taxon>Spirulinales</taxon>
        <taxon>Lusitaniellaceae</taxon>
        <taxon>Lusitaniella</taxon>
    </lineage>
</organism>
<dbReference type="Pfam" id="PF02895">
    <property type="entry name" value="H-kinase_dim"/>
    <property type="match status" value="1"/>
</dbReference>
<dbReference type="GO" id="GO:0006935">
    <property type="term" value="P:chemotaxis"/>
    <property type="evidence" value="ECO:0007669"/>
    <property type="project" value="InterPro"/>
</dbReference>
<name>A0A8J7DVT3_9CYAN</name>
<dbReference type="PROSITE" id="PS50851">
    <property type="entry name" value="CHEW"/>
    <property type="match status" value="1"/>
</dbReference>
<dbReference type="InterPro" id="IPR037006">
    <property type="entry name" value="CheA-like_homodim_sf"/>
</dbReference>
<feature type="domain" description="Response regulatory" evidence="12">
    <location>
        <begin position="891"/>
        <end position="1008"/>
    </location>
</feature>
<dbReference type="PROSITE" id="PS50109">
    <property type="entry name" value="HIS_KIN"/>
    <property type="match status" value="1"/>
</dbReference>
<dbReference type="EC" id="2.7.13.3" evidence="2"/>
<evidence type="ECO:0000256" key="1">
    <source>
        <dbReference type="ARBA" id="ARBA00000085"/>
    </source>
</evidence>
<comment type="catalytic activity">
    <reaction evidence="1">
        <text>ATP + protein L-histidine = ADP + protein N-phospho-L-histidine.</text>
        <dbReference type="EC" id="2.7.13.3"/>
    </reaction>
</comment>
<dbReference type="PANTHER" id="PTHR43395">
    <property type="entry name" value="SENSOR HISTIDINE KINASE CHEA"/>
    <property type="match status" value="1"/>
</dbReference>
<dbReference type="InterPro" id="IPR004358">
    <property type="entry name" value="Sig_transdc_His_kin-like_C"/>
</dbReference>
<keyword evidence="3 8" id="KW-0597">Phosphoprotein</keyword>
<evidence type="ECO:0000313" key="16">
    <source>
        <dbReference type="Proteomes" id="UP000654482"/>
    </source>
</evidence>
<dbReference type="SMART" id="SM00387">
    <property type="entry name" value="HATPase_c"/>
    <property type="match status" value="1"/>
</dbReference>
<keyword evidence="9" id="KW-0175">Coiled coil</keyword>
<evidence type="ECO:0000259" key="14">
    <source>
        <dbReference type="PROSITE" id="PS50894"/>
    </source>
</evidence>
<evidence type="ECO:0000256" key="4">
    <source>
        <dbReference type="ARBA" id="ARBA00022679"/>
    </source>
</evidence>
<proteinExistence type="predicted"/>
<dbReference type="SUPFAM" id="SSF55874">
    <property type="entry name" value="ATPase domain of HSP90 chaperone/DNA topoisomerase II/histidine kinase"/>
    <property type="match status" value="1"/>
</dbReference>
<evidence type="ECO:0000259" key="11">
    <source>
        <dbReference type="PROSITE" id="PS50109"/>
    </source>
</evidence>
<evidence type="ECO:0000256" key="10">
    <source>
        <dbReference type="SAM" id="MobiDB-lite"/>
    </source>
</evidence>
<dbReference type="AlphaFoldDB" id="A0A8J7DVT3"/>
<dbReference type="SUPFAM" id="SSF47226">
    <property type="entry name" value="Histidine-containing phosphotransfer domain, HPT domain"/>
    <property type="match status" value="1"/>
</dbReference>
<evidence type="ECO:0000256" key="5">
    <source>
        <dbReference type="ARBA" id="ARBA00022777"/>
    </source>
</evidence>
<dbReference type="PRINTS" id="PR00344">
    <property type="entry name" value="BCTRLSENSOR"/>
</dbReference>
<dbReference type="SUPFAM" id="SSF50341">
    <property type="entry name" value="CheW-like"/>
    <property type="match status" value="1"/>
</dbReference>
<evidence type="ECO:0000256" key="3">
    <source>
        <dbReference type="ARBA" id="ARBA00022553"/>
    </source>
</evidence>
<dbReference type="PANTHER" id="PTHR43395:SF1">
    <property type="entry name" value="CHEMOTAXIS PROTEIN CHEA"/>
    <property type="match status" value="1"/>
</dbReference>
<comment type="caution">
    <text evidence="15">The sequence shown here is derived from an EMBL/GenBank/DDBJ whole genome shotgun (WGS) entry which is preliminary data.</text>
</comment>
<evidence type="ECO:0000256" key="7">
    <source>
        <dbReference type="PROSITE-ProRule" id="PRU00110"/>
    </source>
</evidence>
<evidence type="ECO:0000256" key="9">
    <source>
        <dbReference type="SAM" id="Coils"/>
    </source>
</evidence>
<dbReference type="Gene3D" id="2.30.30.40">
    <property type="entry name" value="SH3 Domains"/>
    <property type="match status" value="1"/>
</dbReference>
<protein>
    <recommendedName>
        <fullName evidence="2">histidine kinase</fullName>
        <ecNumber evidence="2">2.7.13.3</ecNumber>
    </recommendedName>
</protein>
<evidence type="ECO:0000259" key="13">
    <source>
        <dbReference type="PROSITE" id="PS50851"/>
    </source>
</evidence>
<dbReference type="InterPro" id="IPR008207">
    <property type="entry name" value="Sig_transdc_His_kin_Hpt_dom"/>
</dbReference>
<dbReference type="GO" id="GO:0000155">
    <property type="term" value="F:phosphorelay sensor kinase activity"/>
    <property type="evidence" value="ECO:0007669"/>
    <property type="project" value="InterPro"/>
</dbReference>
<evidence type="ECO:0000256" key="2">
    <source>
        <dbReference type="ARBA" id="ARBA00012438"/>
    </source>
</evidence>
<reference evidence="15" key="1">
    <citation type="submission" date="2020-10" db="EMBL/GenBank/DDBJ databases">
        <authorList>
            <person name="Castelo-Branco R."/>
            <person name="Eusebio N."/>
            <person name="Adriana R."/>
            <person name="Vieira A."/>
            <person name="Brugerolle De Fraissinette N."/>
            <person name="Rezende De Castro R."/>
            <person name="Schneider M.P."/>
            <person name="Vasconcelos V."/>
            <person name="Leao P.N."/>
        </authorList>
    </citation>
    <scope>NUCLEOTIDE SEQUENCE</scope>
    <source>
        <strain evidence="15">LEGE 07157</strain>
    </source>
</reference>